<evidence type="ECO:0000256" key="1">
    <source>
        <dbReference type="ARBA" id="ARBA00022475"/>
    </source>
</evidence>
<keyword evidence="6 10" id="KW-0443">Lipid metabolism</keyword>
<dbReference type="HAMAP" id="MF_01043">
    <property type="entry name" value="PlsY"/>
    <property type="match status" value="1"/>
</dbReference>
<feature type="transmembrane region" description="Helical" evidence="10">
    <location>
        <begin position="6"/>
        <end position="30"/>
    </location>
</feature>
<keyword evidence="9 10" id="KW-1208">Phospholipid metabolism</keyword>
<evidence type="ECO:0000256" key="9">
    <source>
        <dbReference type="ARBA" id="ARBA00023264"/>
    </source>
</evidence>
<evidence type="ECO:0000256" key="8">
    <source>
        <dbReference type="ARBA" id="ARBA00023209"/>
    </source>
</evidence>
<dbReference type="InterPro" id="IPR003811">
    <property type="entry name" value="G3P_acylTferase_PlsY"/>
</dbReference>
<evidence type="ECO:0000313" key="11">
    <source>
        <dbReference type="EMBL" id="SEH07892.1"/>
    </source>
</evidence>
<comment type="similarity">
    <text evidence="10">Belongs to the PlsY family.</text>
</comment>
<dbReference type="GO" id="GO:0008654">
    <property type="term" value="P:phospholipid biosynthetic process"/>
    <property type="evidence" value="ECO:0007669"/>
    <property type="project" value="UniProtKB-UniRule"/>
</dbReference>
<dbReference type="AlphaFoldDB" id="A0A1H6FCT0"/>
<dbReference type="EMBL" id="FMSV02000542">
    <property type="protein sequence ID" value="SEH07892.1"/>
    <property type="molecule type" value="Genomic_DNA"/>
</dbReference>
<comment type="subunit">
    <text evidence="10">Probably interacts with PlsX.</text>
</comment>
<evidence type="ECO:0000256" key="7">
    <source>
        <dbReference type="ARBA" id="ARBA00023136"/>
    </source>
</evidence>
<comment type="subcellular location">
    <subcellularLocation>
        <location evidence="10">Cell membrane</location>
        <topology evidence="10">Multi-pass membrane protein</topology>
    </subcellularLocation>
</comment>
<dbReference type="GO" id="GO:0005886">
    <property type="term" value="C:plasma membrane"/>
    <property type="evidence" value="ECO:0007669"/>
    <property type="project" value="UniProtKB-SubCell"/>
</dbReference>
<feature type="transmembrane region" description="Helical" evidence="10">
    <location>
        <begin position="163"/>
        <end position="187"/>
    </location>
</feature>
<dbReference type="UniPathway" id="UPA00085"/>
<dbReference type="SMART" id="SM01207">
    <property type="entry name" value="G3P_acyltransf"/>
    <property type="match status" value="1"/>
</dbReference>
<accession>A0A1H6FCT0</accession>
<keyword evidence="5 10" id="KW-1133">Transmembrane helix</keyword>
<feature type="transmembrane region" description="Helical" evidence="10">
    <location>
        <begin position="59"/>
        <end position="82"/>
    </location>
</feature>
<keyword evidence="4 10" id="KW-0812">Transmembrane</keyword>
<sequence length="210" mass="22321">MTQIILPLLLISAAYLMGSFSAAIIVCRLFGLPDPRTQGSGNPGATNVLRSGGKKAAALTLFLDVLKGVLAVLLAYGIYAYMADDGGYAQLVIALTALAVFLGHLFPVFFEFKGGKGVATGFGALATLSPAAGGLMFITWVVMAVLFRYSSLAALTTAAMVPLYMYIVTESLPYTSITALISILLFWRHRSNIHKLINGLEDKIGHKKSA</sequence>
<feature type="transmembrane region" description="Helical" evidence="10">
    <location>
        <begin position="122"/>
        <end position="143"/>
    </location>
</feature>
<keyword evidence="12" id="KW-1185">Reference proteome</keyword>
<evidence type="ECO:0000313" key="12">
    <source>
        <dbReference type="Proteomes" id="UP000236724"/>
    </source>
</evidence>
<keyword evidence="3 10" id="KW-0808">Transferase</keyword>
<dbReference type="PANTHER" id="PTHR30309:SF0">
    <property type="entry name" value="GLYCEROL-3-PHOSPHATE ACYLTRANSFERASE-RELATED"/>
    <property type="match status" value="1"/>
</dbReference>
<dbReference type="Proteomes" id="UP000236724">
    <property type="component" value="Unassembled WGS sequence"/>
</dbReference>
<gene>
    <name evidence="10 11" type="primary">plsY</name>
    <name evidence="11" type="ORF">MBHS_03779</name>
</gene>
<keyword evidence="7 10" id="KW-0472">Membrane</keyword>
<evidence type="ECO:0000256" key="10">
    <source>
        <dbReference type="HAMAP-Rule" id="MF_01043"/>
    </source>
</evidence>
<dbReference type="Pfam" id="PF02660">
    <property type="entry name" value="G3P_acyltransf"/>
    <property type="match status" value="1"/>
</dbReference>
<evidence type="ECO:0000256" key="3">
    <source>
        <dbReference type="ARBA" id="ARBA00022679"/>
    </source>
</evidence>
<reference evidence="11 12" key="1">
    <citation type="submission" date="2016-10" db="EMBL/GenBank/DDBJ databases">
        <authorList>
            <person name="de Groot N.N."/>
        </authorList>
    </citation>
    <scope>NUCLEOTIDE SEQUENCE [LARGE SCALE GENOMIC DNA]</scope>
    <source>
        <strain evidence="11">MBHS1</strain>
    </source>
</reference>
<organism evidence="11 12">
    <name type="scientific">Candidatus Venteria ishoeyi</name>
    <dbReference type="NCBI Taxonomy" id="1899563"/>
    <lineage>
        <taxon>Bacteria</taxon>
        <taxon>Pseudomonadati</taxon>
        <taxon>Pseudomonadota</taxon>
        <taxon>Gammaproteobacteria</taxon>
        <taxon>Thiotrichales</taxon>
        <taxon>Thiotrichaceae</taxon>
        <taxon>Venteria</taxon>
    </lineage>
</organism>
<dbReference type="NCBIfam" id="TIGR00023">
    <property type="entry name" value="glycerol-3-phosphate 1-O-acyltransferase PlsY"/>
    <property type="match status" value="1"/>
</dbReference>
<evidence type="ECO:0000256" key="5">
    <source>
        <dbReference type="ARBA" id="ARBA00022989"/>
    </source>
</evidence>
<evidence type="ECO:0000256" key="4">
    <source>
        <dbReference type="ARBA" id="ARBA00022692"/>
    </source>
</evidence>
<keyword evidence="1 10" id="KW-1003">Cell membrane</keyword>
<dbReference type="GO" id="GO:0043772">
    <property type="term" value="F:acyl-phosphate glycerol-3-phosphate acyltransferase activity"/>
    <property type="evidence" value="ECO:0007669"/>
    <property type="project" value="UniProtKB-UniRule"/>
</dbReference>
<keyword evidence="11" id="KW-0012">Acyltransferase</keyword>
<name>A0A1H6FCT0_9GAMM</name>
<evidence type="ECO:0000256" key="6">
    <source>
        <dbReference type="ARBA" id="ARBA00023098"/>
    </source>
</evidence>
<evidence type="ECO:0000256" key="2">
    <source>
        <dbReference type="ARBA" id="ARBA00022516"/>
    </source>
</evidence>
<protein>
    <recommendedName>
        <fullName evidence="10">Glycerol-3-phosphate acyltransferase</fullName>
    </recommendedName>
    <alternativeName>
        <fullName evidence="10">Acyl-PO4 G3P acyltransferase</fullName>
    </alternativeName>
    <alternativeName>
        <fullName evidence="10">Acyl-phosphate--glycerol-3-phosphate acyltransferase</fullName>
    </alternativeName>
    <alternativeName>
        <fullName evidence="10">G3P acyltransferase</fullName>
        <shortName evidence="10">GPAT</shortName>
        <ecNumber evidence="10">2.3.1.275</ecNumber>
    </alternativeName>
    <alternativeName>
        <fullName evidence="10">Lysophosphatidic acid synthase</fullName>
        <shortName evidence="10">LPA synthase</shortName>
    </alternativeName>
</protein>
<keyword evidence="8 10" id="KW-0594">Phospholipid biosynthesis</keyword>
<dbReference type="EC" id="2.3.1.275" evidence="10"/>
<feature type="transmembrane region" description="Helical" evidence="10">
    <location>
        <begin position="88"/>
        <end position="110"/>
    </location>
</feature>
<comment type="pathway">
    <text evidence="10">Lipid metabolism; phospholipid metabolism.</text>
</comment>
<comment type="catalytic activity">
    <reaction evidence="10">
        <text>an acyl phosphate + sn-glycerol 3-phosphate = a 1-acyl-sn-glycero-3-phosphate + phosphate</text>
        <dbReference type="Rhea" id="RHEA:34075"/>
        <dbReference type="ChEBI" id="CHEBI:43474"/>
        <dbReference type="ChEBI" id="CHEBI:57597"/>
        <dbReference type="ChEBI" id="CHEBI:57970"/>
        <dbReference type="ChEBI" id="CHEBI:59918"/>
        <dbReference type="EC" id="2.3.1.275"/>
    </reaction>
</comment>
<dbReference type="OrthoDB" id="9777124at2"/>
<dbReference type="RefSeq" id="WP_103921487.1">
    <property type="nucleotide sequence ID" value="NZ_FMSV02000542.1"/>
</dbReference>
<dbReference type="PANTHER" id="PTHR30309">
    <property type="entry name" value="INNER MEMBRANE PROTEIN YGIH"/>
    <property type="match status" value="1"/>
</dbReference>
<keyword evidence="2 10" id="KW-0444">Lipid biosynthesis</keyword>
<proteinExistence type="inferred from homology"/>
<comment type="function">
    <text evidence="10">Catalyzes the transfer of an acyl group from acyl-phosphate (acyl-PO(4)) to glycerol-3-phosphate (G3P) to form lysophosphatidic acid (LPA). This enzyme utilizes acyl-phosphate as fatty acyl donor, but not acyl-CoA or acyl-ACP.</text>
</comment>